<accession>A0A2H1HV19</accession>
<name>A0A2H1HV19_BREAU</name>
<dbReference type="AlphaFoldDB" id="A0A2H1HV19"/>
<proteinExistence type="predicted"/>
<sequence length="308" mass="33728">MMLATQKIPSDMMKGLAGTNDLKTNTSTLILGKSKDTNRAAAGMNNAYDVPDLGESVDKGRGLYESIEAGVQMVQIWFEPGGQEGMAELISTVRQPLGEDETDDYTPNLRLPQIQEGPAVEMLPPEETVVQDLGDLDLDLGDEWLADLNLDDAPDIGESETAPEAEDTENEDESTGPVTGEAETHEDADGEPDDDEADEEGFEPAEADFEPSEEFEDPEDYDEAEDDDEPEPPRPTRPASEAEDSAPLIDSPEPSPVDKLEVSSFVPDIPTIDDDDDLFAAPKPRAKRRRQSDMFASPKPKQRSNERF</sequence>
<feature type="compositionally biased region" description="Acidic residues" evidence="1">
    <location>
        <begin position="188"/>
        <end position="230"/>
    </location>
</feature>
<feature type="compositionally biased region" description="Acidic residues" evidence="1">
    <location>
        <begin position="151"/>
        <end position="174"/>
    </location>
</feature>
<organism evidence="2 3">
    <name type="scientific">Brevibacterium aurantiacum</name>
    <dbReference type="NCBI Taxonomy" id="273384"/>
    <lineage>
        <taxon>Bacteria</taxon>
        <taxon>Bacillati</taxon>
        <taxon>Actinomycetota</taxon>
        <taxon>Actinomycetes</taxon>
        <taxon>Micrococcales</taxon>
        <taxon>Brevibacteriaceae</taxon>
        <taxon>Brevibacterium</taxon>
    </lineage>
</organism>
<evidence type="ECO:0000313" key="3">
    <source>
        <dbReference type="Proteomes" id="UP000234289"/>
    </source>
</evidence>
<reference evidence="3" key="1">
    <citation type="submission" date="2017-03" db="EMBL/GenBank/DDBJ databases">
        <authorList>
            <person name="Monnet C."/>
        </authorList>
    </citation>
    <scope>NUCLEOTIDE SEQUENCE [LARGE SCALE GENOMIC DNA]</scope>
    <source>
        <strain evidence="3">CNRZ 920</strain>
    </source>
</reference>
<gene>
    <name evidence="2" type="ORF">BAUR920_00288</name>
</gene>
<evidence type="ECO:0000313" key="2">
    <source>
        <dbReference type="EMBL" id="SMX66769.1"/>
    </source>
</evidence>
<feature type="region of interest" description="Disordered" evidence="1">
    <location>
        <begin position="151"/>
        <end position="308"/>
    </location>
</feature>
<dbReference type="Proteomes" id="UP000234289">
    <property type="component" value="Unassembled WGS sequence"/>
</dbReference>
<protein>
    <submittedName>
        <fullName evidence="2">Uncharacterized protein</fullName>
    </submittedName>
</protein>
<evidence type="ECO:0000256" key="1">
    <source>
        <dbReference type="SAM" id="MobiDB-lite"/>
    </source>
</evidence>
<dbReference type="EMBL" id="FXZG01000001">
    <property type="protein sequence ID" value="SMX66769.1"/>
    <property type="molecule type" value="Genomic_DNA"/>
</dbReference>